<sequence>MAVVVTVAPVGPIAMKADNPHLPTQPGEIADAVVEAHQSGAAIAHLHFRDVRDRPTADLKIARRTIEMIADRCPVLVQVSTGVGLDVPFADRAALVELQPRMATLNPCSMTFGSAVFDNPPKDVRRLAARMRDLGVKPELEIYDSGHLDECLRLRDEGFVDPDRMQFSIVLGVRGGMAATADNLLAMVRRLPHDAIWQVVAVGRENLRLTAFALALGGNARAGLEDTLYIKRGKLSQGSRPLVDRAVRLATDLDLQVASVEEAERLLGLGQPKASGAR</sequence>
<evidence type="ECO:0000256" key="2">
    <source>
        <dbReference type="ARBA" id="ARBA00022679"/>
    </source>
</evidence>
<comment type="caution">
    <text evidence="5">The sequence shown here is derived from an EMBL/GenBank/DDBJ whole genome shotgun (WGS) entry which is preliminary data.</text>
</comment>
<dbReference type="OrthoDB" id="9063716at2"/>
<dbReference type="EMBL" id="QXGH01000002">
    <property type="protein sequence ID" value="RHW29146.1"/>
    <property type="molecule type" value="Genomic_DNA"/>
</dbReference>
<dbReference type="InterPro" id="IPR013785">
    <property type="entry name" value="Aldolase_TIM"/>
</dbReference>
<evidence type="ECO:0000256" key="3">
    <source>
        <dbReference type="ARBA" id="ARBA00022723"/>
    </source>
</evidence>
<dbReference type="GO" id="GO:0046872">
    <property type="term" value="F:metal ion binding"/>
    <property type="evidence" value="ECO:0007669"/>
    <property type="project" value="UniProtKB-KW"/>
</dbReference>
<dbReference type="InterPro" id="IPR008567">
    <property type="entry name" value="BKACE"/>
</dbReference>
<evidence type="ECO:0000256" key="4">
    <source>
        <dbReference type="ARBA" id="ARBA00022833"/>
    </source>
</evidence>
<keyword evidence="6" id="KW-1185">Reference proteome</keyword>
<evidence type="ECO:0000313" key="6">
    <source>
        <dbReference type="Proteomes" id="UP000283644"/>
    </source>
</evidence>
<keyword evidence="3" id="KW-0479">Metal-binding</keyword>
<dbReference type="Gene3D" id="3.20.20.70">
    <property type="entry name" value="Aldolase class I"/>
    <property type="match status" value="1"/>
</dbReference>
<organism evidence="5 6">
    <name type="scientific">Nocardioides immobilis</name>
    <dbReference type="NCBI Taxonomy" id="2049295"/>
    <lineage>
        <taxon>Bacteria</taxon>
        <taxon>Bacillati</taxon>
        <taxon>Actinomycetota</taxon>
        <taxon>Actinomycetes</taxon>
        <taxon>Propionibacteriales</taxon>
        <taxon>Nocardioidaceae</taxon>
        <taxon>Nocardioides</taxon>
    </lineage>
</organism>
<keyword evidence="4" id="KW-0862">Zinc</keyword>
<comment type="cofactor">
    <cofactor evidence="1">
        <name>Zn(2+)</name>
        <dbReference type="ChEBI" id="CHEBI:29105"/>
    </cofactor>
</comment>
<dbReference type="GO" id="GO:0043720">
    <property type="term" value="F:3-keto-5-aminohexanoate cleavage activity"/>
    <property type="evidence" value="ECO:0007669"/>
    <property type="project" value="InterPro"/>
</dbReference>
<protein>
    <submittedName>
        <fullName evidence="5">3-keto-5-aminohexanoate cleavage protein</fullName>
    </submittedName>
</protein>
<proteinExistence type="predicted"/>
<dbReference type="Proteomes" id="UP000283644">
    <property type="component" value="Unassembled WGS sequence"/>
</dbReference>
<evidence type="ECO:0000256" key="1">
    <source>
        <dbReference type="ARBA" id="ARBA00001947"/>
    </source>
</evidence>
<evidence type="ECO:0000313" key="5">
    <source>
        <dbReference type="EMBL" id="RHW29146.1"/>
    </source>
</evidence>
<dbReference type="PANTHER" id="PTHR37418">
    <property type="entry name" value="3-KETO-5-AMINOHEXANOATE CLEAVAGE ENZYME-RELATED"/>
    <property type="match status" value="1"/>
</dbReference>
<dbReference type="Pfam" id="PF05853">
    <property type="entry name" value="BKACE"/>
    <property type="match status" value="1"/>
</dbReference>
<dbReference type="AlphaFoldDB" id="A0A417Y9F5"/>
<gene>
    <name evidence="5" type="ORF">D0Z08_00210</name>
</gene>
<accession>A0A417Y9F5</accession>
<keyword evidence="2" id="KW-0808">Transferase</keyword>
<reference evidence="5 6" key="1">
    <citation type="submission" date="2018-09" db="EMBL/GenBank/DDBJ databases">
        <title>Genome sequencing of Nocardioides immobilis CCTCC AB 2017083 for comparison to Nocardioides silvaticus.</title>
        <authorList>
            <person name="Li C."/>
            <person name="Wang G."/>
        </authorList>
    </citation>
    <scope>NUCLEOTIDE SEQUENCE [LARGE SCALE GENOMIC DNA]</scope>
    <source>
        <strain evidence="5 6">CCTCC AB 2017083</strain>
    </source>
</reference>
<dbReference type="PANTHER" id="PTHR37418:SF2">
    <property type="entry name" value="3-KETO-5-AMINOHEXANOATE CLEAVAGE ENZYME"/>
    <property type="match status" value="1"/>
</dbReference>
<name>A0A417Y9F5_9ACTN</name>